<dbReference type="InterPro" id="IPR045340">
    <property type="entry name" value="DUF6533"/>
</dbReference>
<sequence>MVFNPDAELDLVDLYYATEATKYLALALCTLLACETFATLPAEVKHVWNSRWSFGRNMFHANRIWAPIMLAIYVP</sequence>
<comment type="caution">
    <text evidence="2">The sequence shown here is derived from an EMBL/GenBank/DDBJ whole genome shotgun (WGS) entry which is preliminary data.</text>
</comment>
<dbReference type="OrthoDB" id="2675435at2759"/>
<dbReference type="EMBL" id="CAJMWV010004041">
    <property type="protein sequence ID" value="CAE6492464.1"/>
    <property type="molecule type" value="Genomic_DNA"/>
</dbReference>
<dbReference type="AlphaFoldDB" id="A0A8H3CV93"/>
<reference evidence="2" key="1">
    <citation type="submission" date="2021-01" db="EMBL/GenBank/DDBJ databases">
        <authorList>
            <person name="Kaushik A."/>
        </authorList>
    </citation>
    <scope>NUCLEOTIDE SEQUENCE</scope>
    <source>
        <strain evidence="2">AG3-1AP</strain>
    </source>
</reference>
<protein>
    <recommendedName>
        <fullName evidence="1">DUF6533 domain-containing protein</fullName>
    </recommendedName>
</protein>
<feature type="non-terminal residue" evidence="2">
    <location>
        <position position="1"/>
    </location>
</feature>
<organism evidence="2 3">
    <name type="scientific">Rhizoctonia solani</name>
    <dbReference type="NCBI Taxonomy" id="456999"/>
    <lineage>
        <taxon>Eukaryota</taxon>
        <taxon>Fungi</taxon>
        <taxon>Dikarya</taxon>
        <taxon>Basidiomycota</taxon>
        <taxon>Agaricomycotina</taxon>
        <taxon>Agaricomycetes</taxon>
        <taxon>Cantharellales</taxon>
        <taxon>Ceratobasidiaceae</taxon>
        <taxon>Rhizoctonia</taxon>
    </lineage>
</organism>
<feature type="domain" description="DUF6533" evidence="1">
    <location>
        <begin position="23"/>
        <end position="68"/>
    </location>
</feature>
<dbReference type="Pfam" id="PF20151">
    <property type="entry name" value="DUF6533"/>
    <property type="match status" value="1"/>
</dbReference>
<evidence type="ECO:0000313" key="3">
    <source>
        <dbReference type="Proteomes" id="UP000663831"/>
    </source>
</evidence>
<accession>A0A8H3CV93</accession>
<dbReference type="Proteomes" id="UP000663831">
    <property type="component" value="Unassembled WGS sequence"/>
</dbReference>
<evidence type="ECO:0000259" key="1">
    <source>
        <dbReference type="Pfam" id="PF20151"/>
    </source>
</evidence>
<gene>
    <name evidence="2" type="ORF">RDB_LOCUS110444</name>
</gene>
<name>A0A8H3CV93_9AGAM</name>
<evidence type="ECO:0000313" key="2">
    <source>
        <dbReference type="EMBL" id="CAE6492464.1"/>
    </source>
</evidence>
<proteinExistence type="predicted"/>